<keyword evidence="5" id="KW-1185">Reference proteome</keyword>
<gene>
    <name evidence="4" type="ORF">B0T23DRAFT_310299</name>
</gene>
<dbReference type="PANTHER" id="PTHR19305">
    <property type="entry name" value="SYNAPTOSOMAL ASSOCIATED PROTEIN"/>
    <property type="match status" value="1"/>
</dbReference>
<sequence length="408" mass="45500">MGWSFGRKKNKEAAAPENPYAQQPSVDPYANQYASPAQSQSTLSSTASSGPSPYQNQQAPPPYSAGGPVQQPPAAGRFTNERFGTTDRYGDNRYDVPSTSNQNRYEPSIDSKQSQLYSNSKYNSGGSAGTSAQPSPYQQQYPVTYGDNKQPGQIPPDGPQDVPYQPTPQEIYGNKFGVPEEELTEEQKQDLEVDKTKDDILRTHNEGLESLQRSRAHMQNVKNLGANIIDNLSVQGDRLDKVHDASIRIDLKTKTAQDTAGYLGKLNDRPFFVPAMSKKSLRQMDEKTYADQTLEKMERQKERANAFQNQQTMQNLKPGQKKLLGGKAVKNYMAFEDDVTEKDLEELTYDDADGQQQAVLKQQKMLEKELYYDLVDMKNIASGIGQVLEKQNAQITAIGENVSDCKQV</sequence>
<dbReference type="AlphaFoldDB" id="A0AAJ0MUH0"/>
<feature type="compositionally biased region" description="Low complexity" evidence="2">
    <location>
        <begin position="133"/>
        <end position="142"/>
    </location>
</feature>
<feature type="compositionally biased region" description="Basic and acidic residues" evidence="2">
    <location>
        <begin position="84"/>
        <end position="94"/>
    </location>
</feature>
<evidence type="ECO:0000256" key="2">
    <source>
        <dbReference type="SAM" id="MobiDB-lite"/>
    </source>
</evidence>
<reference evidence="4 5" key="1">
    <citation type="journal article" date="2023" name="Mol. Phylogenet. Evol.">
        <title>Genome-scale phylogeny and comparative genomics of the fungal order Sordariales.</title>
        <authorList>
            <person name="Hensen N."/>
            <person name="Bonometti L."/>
            <person name="Westerberg I."/>
            <person name="Brannstrom I.O."/>
            <person name="Guillou S."/>
            <person name="Cros-Aarteil S."/>
            <person name="Calhoun S."/>
            <person name="Haridas S."/>
            <person name="Kuo A."/>
            <person name="Mondo S."/>
            <person name="Pangilinan J."/>
            <person name="Riley R."/>
            <person name="LaButti K."/>
            <person name="Andreopoulos B."/>
            <person name="Lipzen A."/>
            <person name="Chen C."/>
            <person name="Yan M."/>
            <person name="Daum C."/>
            <person name="Ng V."/>
            <person name="Clum A."/>
            <person name="Steindorff A."/>
            <person name="Ohm R.A."/>
            <person name="Martin F."/>
            <person name="Silar P."/>
            <person name="Natvig D.O."/>
            <person name="Lalanne C."/>
            <person name="Gautier V."/>
            <person name="Ament-Velasquez S.L."/>
            <person name="Kruys A."/>
            <person name="Hutchinson M.I."/>
            <person name="Powell A.J."/>
            <person name="Barry K."/>
            <person name="Miller A.N."/>
            <person name="Grigoriev I.V."/>
            <person name="Debuchy R."/>
            <person name="Gladieux P."/>
            <person name="Hiltunen Thoren M."/>
            <person name="Johannesson H."/>
        </authorList>
    </citation>
    <scope>NUCLEOTIDE SEQUENCE [LARGE SCALE GENOMIC DNA]</scope>
    <source>
        <strain evidence="4 5">FGSC 10403</strain>
    </source>
</reference>
<proteinExistence type="inferred from homology"/>
<accession>A0AAJ0MUH0</accession>
<dbReference type="Gene3D" id="1.20.5.110">
    <property type="match status" value="1"/>
</dbReference>
<dbReference type="SUPFAM" id="SSF58038">
    <property type="entry name" value="SNARE fusion complex"/>
    <property type="match status" value="1"/>
</dbReference>
<feature type="region of interest" description="Disordered" evidence="2">
    <location>
        <begin position="1"/>
        <end position="174"/>
    </location>
</feature>
<comment type="caution">
    <text evidence="4">The sequence shown here is derived from an EMBL/GenBank/DDBJ whole genome shotgun (WGS) entry which is preliminary data.</text>
</comment>
<organism evidence="4 5">
    <name type="scientific">Neurospora hispaniola</name>
    <dbReference type="NCBI Taxonomy" id="588809"/>
    <lineage>
        <taxon>Eukaryota</taxon>
        <taxon>Fungi</taxon>
        <taxon>Dikarya</taxon>
        <taxon>Ascomycota</taxon>
        <taxon>Pezizomycotina</taxon>
        <taxon>Sordariomycetes</taxon>
        <taxon>Sordariomycetidae</taxon>
        <taxon>Sordariales</taxon>
        <taxon>Sordariaceae</taxon>
        <taxon>Neurospora</taxon>
    </lineage>
</organism>
<feature type="compositionally biased region" description="Basic residues" evidence="2">
    <location>
        <begin position="1"/>
        <end position="10"/>
    </location>
</feature>
<dbReference type="PROSITE" id="PS50192">
    <property type="entry name" value="T_SNARE"/>
    <property type="match status" value="1"/>
</dbReference>
<feature type="compositionally biased region" description="Polar residues" evidence="2">
    <location>
        <begin position="97"/>
        <end position="132"/>
    </location>
</feature>
<evidence type="ECO:0000256" key="1">
    <source>
        <dbReference type="ARBA" id="ARBA00009480"/>
    </source>
</evidence>
<evidence type="ECO:0000313" key="4">
    <source>
        <dbReference type="EMBL" id="KAK3498040.1"/>
    </source>
</evidence>
<dbReference type="RefSeq" id="XP_062696304.1">
    <property type="nucleotide sequence ID" value="XM_062834580.1"/>
</dbReference>
<dbReference type="PANTHER" id="PTHR19305:SF9">
    <property type="entry name" value="SYNAPTOSOMAL-ASSOCIATED PROTEIN 29"/>
    <property type="match status" value="1"/>
</dbReference>
<comment type="similarity">
    <text evidence="1">Belongs to the SNAP-25 family.</text>
</comment>
<dbReference type="GO" id="GO:0005886">
    <property type="term" value="C:plasma membrane"/>
    <property type="evidence" value="ECO:0007669"/>
    <property type="project" value="TreeGrafter"/>
</dbReference>
<evidence type="ECO:0000313" key="5">
    <source>
        <dbReference type="Proteomes" id="UP001285908"/>
    </source>
</evidence>
<dbReference type="InterPro" id="IPR000727">
    <property type="entry name" value="T_SNARE_dom"/>
</dbReference>
<dbReference type="EMBL" id="JAULSX010000002">
    <property type="protein sequence ID" value="KAK3498040.1"/>
    <property type="molecule type" value="Genomic_DNA"/>
</dbReference>
<name>A0AAJ0MUH0_9PEZI</name>
<dbReference type="Proteomes" id="UP001285908">
    <property type="component" value="Unassembled WGS sequence"/>
</dbReference>
<feature type="compositionally biased region" description="Low complexity" evidence="2">
    <location>
        <begin position="34"/>
        <end position="53"/>
    </location>
</feature>
<evidence type="ECO:0000259" key="3">
    <source>
        <dbReference type="PROSITE" id="PS50192"/>
    </source>
</evidence>
<protein>
    <recommendedName>
        <fullName evidence="3">t-SNARE coiled-coil homology domain-containing protein</fullName>
    </recommendedName>
</protein>
<feature type="domain" description="T-SNARE coiled-coil homology" evidence="3">
    <location>
        <begin position="201"/>
        <end position="263"/>
    </location>
</feature>
<dbReference type="GeneID" id="87872202"/>